<dbReference type="RefSeq" id="WP_211855043.1">
    <property type="nucleotide sequence ID" value="NZ_JAAGBB010000032.1"/>
</dbReference>
<dbReference type="EMBL" id="JAAGBB010000032">
    <property type="protein sequence ID" value="MBR0667262.1"/>
    <property type="molecule type" value="Genomic_DNA"/>
</dbReference>
<proteinExistence type="predicted"/>
<feature type="transmembrane region" description="Helical" evidence="1">
    <location>
        <begin position="71"/>
        <end position="91"/>
    </location>
</feature>
<protein>
    <recommendedName>
        <fullName evidence="4">DUF4149 domain-containing protein</fullName>
    </recommendedName>
</protein>
<name>A0ABS5F3Y7_9PROT</name>
<evidence type="ECO:0000256" key="1">
    <source>
        <dbReference type="SAM" id="Phobius"/>
    </source>
</evidence>
<evidence type="ECO:0008006" key="4">
    <source>
        <dbReference type="Google" id="ProtNLM"/>
    </source>
</evidence>
<evidence type="ECO:0000313" key="2">
    <source>
        <dbReference type="EMBL" id="MBR0667262.1"/>
    </source>
</evidence>
<feature type="transmembrane region" description="Helical" evidence="1">
    <location>
        <begin position="44"/>
        <end position="65"/>
    </location>
</feature>
<keyword evidence="1" id="KW-1133">Transmembrane helix</keyword>
<keyword evidence="1" id="KW-0472">Membrane</keyword>
<comment type="caution">
    <text evidence="2">The sequence shown here is derived from an EMBL/GenBank/DDBJ whole genome shotgun (WGS) entry which is preliminary data.</text>
</comment>
<reference evidence="3" key="1">
    <citation type="journal article" date="2021" name="Syst. Appl. Microbiol.">
        <title>Roseomonas hellenica sp. nov., isolated from roots of wild-growing Alkanna tinctoria.</title>
        <authorList>
            <person name="Rat A."/>
            <person name="Naranjo H.D."/>
            <person name="Lebbe L."/>
            <person name="Cnockaert M."/>
            <person name="Krigas N."/>
            <person name="Grigoriadou K."/>
            <person name="Maloupa E."/>
            <person name="Willems A."/>
        </authorList>
    </citation>
    <scope>NUCLEOTIDE SEQUENCE [LARGE SCALE GENOMIC DNA]</scope>
    <source>
        <strain evidence="3">LMG 31523</strain>
    </source>
</reference>
<sequence>MTTNSFALLTTIILIFPMLYFLLASPTFLLRPLSDPIVTWMLRGLFNVYFLTVSATCGVAVMAFLLASRPLVAIGIGVVAALAIGARRWFLSRMDAELRVRDAGDAAAVRRLRRLHWGGMLYNAVQVFVIVGSISRIFPNGA</sequence>
<feature type="transmembrane region" description="Helical" evidence="1">
    <location>
        <begin position="120"/>
        <end position="138"/>
    </location>
</feature>
<accession>A0ABS5F3Y7</accession>
<evidence type="ECO:0000313" key="3">
    <source>
        <dbReference type="Proteomes" id="UP001196870"/>
    </source>
</evidence>
<dbReference type="Proteomes" id="UP001196870">
    <property type="component" value="Unassembled WGS sequence"/>
</dbReference>
<feature type="transmembrane region" description="Helical" evidence="1">
    <location>
        <begin position="6"/>
        <end position="23"/>
    </location>
</feature>
<gene>
    <name evidence="2" type="ORF">GXW71_23090</name>
</gene>
<organism evidence="2 3">
    <name type="scientific">Plastoroseomonas hellenica</name>
    <dbReference type="NCBI Taxonomy" id="2687306"/>
    <lineage>
        <taxon>Bacteria</taxon>
        <taxon>Pseudomonadati</taxon>
        <taxon>Pseudomonadota</taxon>
        <taxon>Alphaproteobacteria</taxon>
        <taxon>Acetobacterales</taxon>
        <taxon>Acetobacteraceae</taxon>
        <taxon>Plastoroseomonas</taxon>
    </lineage>
</organism>
<keyword evidence="3" id="KW-1185">Reference proteome</keyword>
<keyword evidence="1" id="KW-0812">Transmembrane</keyword>